<organism evidence="2 3">
    <name type="scientific">Portunus trituberculatus</name>
    <name type="common">Swimming crab</name>
    <name type="synonym">Neptunus trituberculatus</name>
    <dbReference type="NCBI Taxonomy" id="210409"/>
    <lineage>
        <taxon>Eukaryota</taxon>
        <taxon>Metazoa</taxon>
        <taxon>Ecdysozoa</taxon>
        <taxon>Arthropoda</taxon>
        <taxon>Crustacea</taxon>
        <taxon>Multicrustacea</taxon>
        <taxon>Malacostraca</taxon>
        <taxon>Eumalacostraca</taxon>
        <taxon>Eucarida</taxon>
        <taxon>Decapoda</taxon>
        <taxon>Pleocyemata</taxon>
        <taxon>Brachyura</taxon>
        <taxon>Eubrachyura</taxon>
        <taxon>Portunoidea</taxon>
        <taxon>Portunidae</taxon>
        <taxon>Portuninae</taxon>
        <taxon>Portunus</taxon>
    </lineage>
</organism>
<keyword evidence="3" id="KW-1185">Reference proteome</keyword>
<reference evidence="2 3" key="1">
    <citation type="submission" date="2019-05" db="EMBL/GenBank/DDBJ databases">
        <title>Another draft genome of Portunus trituberculatus and its Hox gene families provides insights of decapod evolution.</title>
        <authorList>
            <person name="Jeong J.-H."/>
            <person name="Song I."/>
            <person name="Kim S."/>
            <person name="Choi T."/>
            <person name="Kim D."/>
            <person name="Ryu S."/>
            <person name="Kim W."/>
        </authorList>
    </citation>
    <scope>NUCLEOTIDE SEQUENCE [LARGE SCALE GENOMIC DNA]</scope>
    <source>
        <tissue evidence="2">Muscle</tissue>
    </source>
</reference>
<comment type="caution">
    <text evidence="2">The sequence shown here is derived from an EMBL/GenBank/DDBJ whole genome shotgun (WGS) entry which is preliminary data.</text>
</comment>
<evidence type="ECO:0000256" key="1">
    <source>
        <dbReference type="SAM" id="MobiDB-lite"/>
    </source>
</evidence>
<dbReference type="AlphaFoldDB" id="A0A5B7HVK7"/>
<dbReference type="OrthoDB" id="7701249at2759"/>
<dbReference type="PANTHER" id="PTHR34239">
    <property type="entry name" value="APPLE DOMAIN-CONTAINING PROTEIN"/>
    <property type="match status" value="1"/>
</dbReference>
<protein>
    <submittedName>
        <fullName evidence="2">Uncharacterized protein</fullName>
    </submittedName>
</protein>
<sequence length="171" mass="19260">MVNFVFENGLHEEDHKAILAQEEKHSVVAQEVGVLNDALALLGNANFRNNLAQWYVMKRELNQKFSHLCTEKVPMTRFLFGDDISKSVKQIEESAKLKSTITAKKTSFPWRLPGNRTRGSGPGAAYRRFSSCFQPYGFQNCGLRDGPLVSPGFRDMPPKNAKSRGGSRPWQ</sequence>
<dbReference type="PANTHER" id="PTHR34239:SF2">
    <property type="entry name" value="TRANSPOSABLE ELEMENT P TRANSPOSASE_THAP9 CONSERVED DOMAIN-CONTAINING PROTEIN"/>
    <property type="match status" value="1"/>
</dbReference>
<feature type="region of interest" description="Disordered" evidence="1">
    <location>
        <begin position="149"/>
        <end position="171"/>
    </location>
</feature>
<evidence type="ECO:0000313" key="3">
    <source>
        <dbReference type="Proteomes" id="UP000324222"/>
    </source>
</evidence>
<name>A0A5B7HVK7_PORTR</name>
<gene>
    <name evidence="2" type="ORF">E2C01_068083</name>
</gene>
<dbReference type="Proteomes" id="UP000324222">
    <property type="component" value="Unassembled WGS sequence"/>
</dbReference>
<evidence type="ECO:0000313" key="2">
    <source>
        <dbReference type="EMBL" id="MPC73746.1"/>
    </source>
</evidence>
<accession>A0A5B7HVK7</accession>
<dbReference type="EMBL" id="VSRR010037433">
    <property type="protein sequence ID" value="MPC73746.1"/>
    <property type="molecule type" value="Genomic_DNA"/>
</dbReference>
<proteinExistence type="predicted"/>